<feature type="transmembrane region" description="Helical" evidence="7">
    <location>
        <begin position="72"/>
        <end position="93"/>
    </location>
</feature>
<keyword evidence="5 7" id="KW-0472">Membrane</keyword>
<comment type="caution">
    <text evidence="9">The sequence shown here is derived from an EMBL/GenBank/DDBJ whole genome shotgun (WGS) entry which is preliminary data.</text>
</comment>
<feature type="transmembrane region" description="Helical" evidence="7">
    <location>
        <begin position="105"/>
        <end position="128"/>
    </location>
</feature>
<reference evidence="9 10" key="1">
    <citation type="submission" date="2024-07" db="EMBL/GenBank/DDBJ databases">
        <title>Draft sequence of the Neodothiora populina.</title>
        <authorList>
            <person name="Drown D.D."/>
            <person name="Schuette U.S."/>
            <person name="Buechlein A.B."/>
            <person name="Rusch D.R."/>
            <person name="Winton L.W."/>
            <person name="Adams G.A."/>
        </authorList>
    </citation>
    <scope>NUCLEOTIDE SEQUENCE [LARGE SCALE GENOMIC DNA]</scope>
    <source>
        <strain evidence="9 10">CPC 39397</strain>
    </source>
</reference>
<keyword evidence="2" id="KW-0813">Transport</keyword>
<dbReference type="InterPro" id="IPR036259">
    <property type="entry name" value="MFS_trans_sf"/>
</dbReference>
<accession>A0ABR3PKG3</accession>
<evidence type="ECO:0000313" key="10">
    <source>
        <dbReference type="Proteomes" id="UP001562354"/>
    </source>
</evidence>
<comment type="subcellular location">
    <subcellularLocation>
        <location evidence="1">Membrane</location>
        <topology evidence="1">Multi-pass membrane protein</topology>
    </subcellularLocation>
</comment>
<dbReference type="InterPro" id="IPR020846">
    <property type="entry name" value="MFS_dom"/>
</dbReference>
<evidence type="ECO:0000256" key="3">
    <source>
        <dbReference type="ARBA" id="ARBA00022692"/>
    </source>
</evidence>
<dbReference type="Gene3D" id="1.20.1720.10">
    <property type="entry name" value="Multidrug resistance protein D"/>
    <property type="match status" value="1"/>
</dbReference>
<evidence type="ECO:0000313" key="9">
    <source>
        <dbReference type="EMBL" id="KAL1306231.1"/>
    </source>
</evidence>
<feature type="transmembrane region" description="Helical" evidence="7">
    <location>
        <begin position="480"/>
        <end position="499"/>
    </location>
</feature>
<dbReference type="EMBL" id="JBFMKM010000005">
    <property type="protein sequence ID" value="KAL1306231.1"/>
    <property type="molecule type" value="Genomic_DNA"/>
</dbReference>
<feature type="region of interest" description="Disordered" evidence="6">
    <location>
        <begin position="279"/>
        <end position="302"/>
    </location>
</feature>
<feature type="transmembrane region" description="Helical" evidence="7">
    <location>
        <begin position="417"/>
        <end position="436"/>
    </location>
</feature>
<feature type="domain" description="Major facilitator superfamily (MFS) profile" evidence="8">
    <location>
        <begin position="74"/>
        <end position="540"/>
    </location>
</feature>
<organism evidence="9 10">
    <name type="scientific">Neodothiora populina</name>
    <dbReference type="NCBI Taxonomy" id="2781224"/>
    <lineage>
        <taxon>Eukaryota</taxon>
        <taxon>Fungi</taxon>
        <taxon>Dikarya</taxon>
        <taxon>Ascomycota</taxon>
        <taxon>Pezizomycotina</taxon>
        <taxon>Dothideomycetes</taxon>
        <taxon>Dothideomycetidae</taxon>
        <taxon>Dothideales</taxon>
        <taxon>Dothioraceae</taxon>
        <taxon>Neodothiora</taxon>
    </lineage>
</organism>
<feature type="transmembrane region" description="Helical" evidence="7">
    <location>
        <begin position="505"/>
        <end position="532"/>
    </location>
</feature>
<keyword evidence="4 7" id="KW-1133">Transmembrane helix</keyword>
<dbReference type="InterPro" id="IPR011701">
    <property type="entry name" value="MFS"/>
</dbReference>
<dbReference type="Pfam" id="PF07690">
    <property type="entry name" value="MFS_1"/>
    <property type="match status" value="1"/>
</dbReference>
<feature type="transmembrane region" description="Helical" evidence="7">
    <location>
        <begin position="351"/>
        <end position="375"/>
    </location>
</feature>
<evidence type="ECO:0000256" key="1">
    <source>
        <dbReference type="ARBA" id="ARBA00004141"/>
    </source>
</evidence>
<evidence type="ECO:0000256" key="2">
    <source>
        <dbReference type="ARBA" id="ARBA00022448"/>
    </source>
</evidence>
<proteinExistence type="predicted"/>
<keyword evidence="3 7" id="KW-0812">Transmembrane</keyword>
<feature type="compositionally biased region" description="Basic and acidic residues" evidence="6">
    <location>
        <begin position="37"/>
        <end position="53"/>
    </location>
</feature>
<dbReference type="GeneID" id="95978022"/>
<sequence>MNAIDTPPDTTPETHKKASATQNDRESFSLDLQSNPRDQEHCKTPEASAVKDSDDGDAPQRPHSAFTEGAKISTILMVSFIGLISPLSASVYYPALDSIATDLSVSITLVNLTITTYLIFQGLAPSLVANFSDIRGRRPAYLICFAVYLGANIGLALQSNYVALIILRCLQSSGSSGTVVLGSAVVADLSTRADRGKYLGYASLGIALGPAIGPILGGVLDRYLGWHSIFWFLVIFSGAMLLVMLIFLPETSRVVVGDGSLPPPKYSISLISYLQQRRQRRKGIPPRVDAMPKETPSGRSRRANPLATLSVAHDRAGFMILLYAGLHYAGYFAVLSTLSTELAARYGLDSLQVGLCFLPIGIGAMASRITVSIIIDRNFRRHARAAAAAAGEEELYESERQKRIDPKKIGDIERARLQVAIPAVYASCALVIAYAWTMDKRTPLAVPLVLLFFCGNVFAGVTTALNVLVVDLNRHRPATAVAAINLFRCLLGAGATAAAKPLIEAIGLGWTGVLIAGVWACASPVLWVVMFYGMIWRDRKGNEGEEGKTESQV</sequence>
<feature type="transmembrane region" description="Helical" evidence="7">
    <location>
        <begin position="229"/>
        <end position="248"/>
    </location>
</feature>
<dbReference type="SUPFAM" id="SSF103473">
    <property type="entry name" value="MFS general substrate transporter"/>
    <property type="match status" value="1"/>
</dbReference>
<evidence type="ECO:0000256" key="7">
    <source>
        <dbReference type="SAM" id="Phobius"/>
    </source>
</evidence>
<evidence type="ECO:0000259" key="8">
    <source>
        <dbReference type="PROSITE" id="PS50850"/>
    </source>
</evidence>
<dbReference type="PROSITE" id="PS50850">
    <property type="entry name" value="MFS"/>
    <property type="match status" value="1"/>
</dbReference>
<dbReference type="Gene3D" id="1.20.1250.20">
    <property type="entry name" value="MFS general substrate transporter like domains"/>
    <property type="match status" value="1"/>
</dbReference>
<dbReference type="RefSeq" id="XP_069202504.1">
    <property type="nucleotide sequence ID" value="XM_069343952.1"/>
</dbReference>
<protein>
    <recommendedName>
        <fullName evidence="8">Major facilitator superfamily (MFS) profile domain-containing protein</fullName>
    </recommendedName>
</protein>
<name>A0ABR3PKG3_9PEZI</name>
<dbReference type="PANTHER" id="PTHR23502:SF51">
    <property type="entry name" value="QUINIDINE RESISTANCE PROTEIN 1-RELATED"/>
    <property type="match status" value="1"/>
</dbReference>
<feature type="region of interest" description="Disordered" evidence="6">
    <location>
        <begin position="1"/>
        <end position="64"/>
    </location>
</feature>
<dbReference type="Proteomes" id="UP001562354">
    <property type="component" value="Unassembled WGS sequence"/>
</dbReference>
<feature type="transmembrane region" description="Helical" evidence="7">
    <location>
        <begin position="448"/>
        <end position="468"/>
    </location>
</feature>
<keyword evidence="10" id="KW-1185">Reference proteome</keyword>
<feature type="transmembrane region" description="Helical" evidence="7">
    <location>
        <begin position="320"/>
        <end position="339"/>
    </location>
</feature>
<feature type="transmembrane region" description="Helical" evidence="7">
    <location>
        <begin position="198"/>
        <end position="217"/>
    </location>
</feature>
<evidence type="ECO:0000256" key="5">
    <source>
        <dbReference type="ARBA" id="ARBA00023136"/>
    </source>
</evidence>
<feature type="transmembrane region" description="Helical" evidence="7">
    <location>
        <begin position="140"/>
        <end position="157"/>
    </location>
</feature>
<dbReference type="PANTHER" id="PTHR23502">
    <property type="entry name" value="MAJOR FACILITATOR SUPERFAMILY"/>
    <property type="match status" value="1"/>
</dbReference>
<evidence type="ECO:0000256" key="4">
    <source>
        <dbReference type="ARBA" id="ARBA00022989"/>
    </source>
</evidence>
<gene>
    <name evidence="9" type="ORF">AAFC00_004322</name>
</gene>
<evidence type="ECO:0000256" key="6">
    <source>
        <dbReference type="SAM" id="MobiDB-lite"/>
    </source>
</evidence>